<evidence type="ECO:0000313" key="12">
    <source>
        <dbReference type="Proteomes" id="UP001316803"/>
    </source>
</evidence>
<sequence>MEYLNTTLLTITASASIPYFPPYSDHKEAAIITPITRKVDPWSIFNFYWKSAFGYGADEFEFVPGTMPMSTLKEAGSWIALYYVIIFGGRELMRKRSPFNLNTAFIIHNWYLTVVSGALLGLFI</sequence>
<comment type="subcellular location">
    <subcellularLocation>
        <location evidence="1">Membrane</location>
        <topology evidence="1">Multi-pass membrane protein</topology>
    </subcellularLocation>
</comment>
<keyword evidence="3 11" id="KW-0808">Transferase</keyword>
<gene>
    <name evidence="11" type="primary">ELO2_2</name>
    <name evidence="11" type="ORF">OHC33_006220</name>
</gene>
<comment type="caution">
    <text evidence="11">The sequence shown here is derived from an EMBL/GenBank/DDBJ whole genome shotgun (WGS) entry which is preliminary data.</text>
</comment>
<evidence type="ECO:0000313" key="11">
    <source>
        <dbReference type="EMBL" id="KAK5952628.1"/>
    </source>
</evidence>
<dbReference type="InterPro" id="IPR002076">
    <property type="entry name" value="ELO_fam"/>
</dbReference>
<keyword evidence="12" id="KW-1185">Reference proteome</keyword>
<name>A0AAN8EJ64_9EURO</name>
<evidence type="ECO:0000256" key="2">
    <source>
        <dbReference type="ARBA" id="ARBA00022516"/>
    </source>
</evidence>
<protein>
    <submittedName>
        <fullName evidence="11">Fatty acyl-CoA elongase/Polyunsaturated fatty acid specific elongation enzyme</fullName>
        <ecNumber evidence="11">2.3.1.199</ecNumber>
    </submittedName>
</protein>
<feature type="transmembrane region" description="Helical" evidence="10">
    <location>
        <begin position="105"/>
        <end position="123"/>
    </location>
</feature>
<keyword evidence="5" id="KW-0276">Fatty acid metabolism</keyword>
<evidence type="ECO:0000256" key="8">
    <source>
        <dbReference type="ARBA" id="ARBA00023136"/>
    </source>
</evidence>
<dbReference type="Pfam" id="PF01151">
    <property type="entry name" value="ELO"/>
    <property type="match status" value="1"/>
</dbReference>
<keyword evidence="7" id="KW-0443">Lipid metabolism</keyword>
<keyword evidence="9" id="KW-0275">Fatty acid biosynthesis</keyword>
<reference evidence="11 12" key="1">
    <citation type="submission" date="2022-12" db="EMBL/GenBank/DDBJ databases">
        <title>Genomic features and morphological characterization of a novel Knufia sp. strain isolated from spacecraft assembly facility.</title>
        <authorList>
            <person name="Teixeira M."/>
            <person name="Chander A.M."/>
            <person name="Stajich J.E."/>
            <person name="Venkateswaran K."/>
        </authorList>
    </citation>
    <scope>NUCLEOTIDE SEQUENCE [LARGE SCALE GENOMIC DNA]</scope>
    <source>
        <strain evidence="11 12">FJI-L2-BK-P2</strain>
    </source>
</reference>
<keyword evidence="11" id="KW-0012">Acyltransferase</keyword>
<proteinExistence type="predicted"/>
<accession>A0AAN8EJ64</accession>
<dbReference type="GO" id="GO:0016020">
    <property type="term" value="C:membrane"/>
    <property type="evidence" value="ECO:0007669"/>
    <property type="project" value="UniProtKB-SubCell"/>
</dbReference>
<dbReference type="EC" id="2.3.1.199" evidence="11"/>
<keyword evidence="8 10" id="KW-0472">Membrane</keyword>
<evidence type="ECO:0000256" key="6">
    <source>
        <dbReference type="ARBA" id="ARBA00022989"/>
    </source>
</evidence>
<keyword evidence="4 10" id="KW-0812">Transmembrane</keyword>
<evidence type="ECO:0000256" key="4">
    <source>
        <dbReference type="ARBA" id="ARBA00022692"/>
    </source>
</evidence>
<evidence type="ECO:0000256" key="7">
    <source>
        <dbReference type="ARBA" id="ARBA00023098"/>
    </source>
</evidence>
<evidence type="ECO:0000256" key="10">
    <source>
        <dbReference type="SAM" id="Phobius"/>
    </source>
</evidence>
<dbReference type="EMBL" id="JAKLMC020000014">
    <property type="protein sequence ID" value="KAK5952628.1"/>
    <property type="molecule type" value="Genomic_DNA"/>
</dbReference>
<keyword evidence="6 10" id="KW-1133">Transmembrane helix</keyword>
<evidence type="ECO:0000256" key="3">
    <source>
        <dbReference type="ARBA" id="ARBA00022679"/>
    </source>
</evidence>
<dbReference type="GO" id="GO:0009922">
    <property type="term" value="F:fatty acid elongase activity"/>
    <property type="evidence" value="ECO:0007669"/>
    <property type="project" value="UniProtKB-EC"/>
</dbReference>
<keyword evidence="2" id="KW-0444">Lipid biosynthesis</keyword>
<dbReference type="GO" id="GO:0006633">
    <property type="term" value="P:fatty acid biosynthetic process"/>
    <property type="evidence" value="ECO:0007669"/>
    <property type="project" value="UniProtKB-KW"/>
</dbReference>
<evidence type="ECO:0000256" key="5">
    <source>
        <dbReference type="ARBA" id="ARBA00022832"/>
    </source>
</evidence>
<evidence type="ECO:0000256" key="9">
    <source>
        <dbReference type="ARBA" id="ARBA00023160"/>
    </source>
</evidence>
<dbReference type="AlphaFoldDB" id="A0AAN8EJ64"/>
<dbReference type="Proteomes" id="UP001316803">
    <property type="component" value="Unassembled WGS sequence"/>
</dbReference>
<evidence type="ECO:0000256" key="1">
    <source>
        <dbReference type="ARBA" id="ARBA00004141"/>
    </source>
</evidence>
<organism evidence="11 12">
    <name type="scientific">Knufia fluminis</name>
    <dbReference type="NCBI Taxonomy" id="191047"/>
    <lineage>
        <taxon>Eukaryota</taxon>
        <taxon>Fungi</taxon>
        <taxon>Dikarya</taxon>
        <taxon>Ascomycota</taxon>
        <taxon>Pezizomycotina</taxon>
        <taxon>Eurotiomycetes</taxon>
        <taxon>Chaetothyriomycetidae</taxon>
        <taxon>Chaetothyriales</taxon>
        <taxon>Trichomeriaceae</taxon>
        <taxon>Knufia</taxon>
    </lineage>
</organism>